<organism evidence="1 2">
    <name type="scientific">Araneus ventricosus</name>
    <name type="common">Orbweaver spider</name>
    <name type="synonym">Epeira ventricosa</name>
    <dbReference type="NCBI Taxonomy" id="182803"/>
    <lineage>
        <taxon>Eukaryota</taxon>
        <taxon>Metazoa</taxon>
        <taxon>Ecdysozoa</taxon>
        <taxon>Arthropoda</taxon>
        <taxon>Chelicerata</taxon>
        <taxon>Arachnida</taxon>
        <taxon>Araneae</taxon>
        <taxon>Araneomorphae</taxon>
        <taxon>Entelegynae</taxon>
        <taxon>Araneoidea</taxon>
        <taxon>Araneidae</taxon>
        <taxon>Araneus</taxon>
    </lineage>
</organism>
<reference evidence="1 2" key="1">
    <citation type="journal article" date="2019" name="Sci. Rep.">
        <title>Orb-weaving spider Araneus ventricosus genome elucidates the spidroin gene catalogue.</title>
        <authorList>
            <person name="Kono N."/>
            <person name="Nakamura H."/>
            <person name="Ohtoshi R."/>
            <person name="Moran D.A.P."/>
            <person name="Shinohara A."/>
            <person name="Yoshida Y."/>
            <person name="Fujiwara M."/>
            <person name="Mori M."/>
            <person name="Tomita M."/>
            <person name="Arakawa K."/>
        </authorList>
    </citation>
    <scope>NUCLEOTIDE SEQUENCE [LARGE SCALE GENOMIC DNA]</scope>
</reference>
<gene>
    <name evidence="1" type="ORF">AVEN_143096_1</name>
</gene>
<dbReference type="Proteomes" id="UP000499080">
    <property type="component" value="Unassembled WGS sequence"/>
</dbReference>
<sequence>MESSLSLQNFQKNGTRIWAINCQQRTELLFSTQAPETSRVQASVEWGGLRRDRAHGVNNQLFKWYNGGFCEYEATGAKLPRGP</sequence>
<name>A0A4Y2L4E8_ARAVE</name>
<proteinExistence type="predicted"/>
<dbReference type="EMBL" id="BGPR01005359">
    <property type="protein sequence ID" value="GBN09468.1"/>
    <property type="molecule type" value="Genomic_DNA"/>
</dbReference>
<dbReference type="AlphaFoldDB" id="A0A4Y2L4E8"/>
<accession>A0A4Y2L4E8</accession>
<evidence type="ECO:0000313" key="2">
    <source>
        <dbReference type="Proteomes" id="UP000499080"/>
    </source>
</evidence>
<comment type="caution">
    <text evidence="1">The sequence shown here is derived from an EMBL/GenBank/DDBJ whole genome shotgun (WGS) entry which is preliminary data.</text>
</comment>
<keyword evidence="2" id="KW-1185">Reference proteome</keyword>
<evidence type="ECO:0000313" key="1">
    <source>
        <dbReference type="EMBL" id="GBN09468.1"/>
    </source>
</evidence>
<protein>
    <submittedName>
        <fullName evidence="1">Uncharacterized protein</fullName>
    </submittedName>
</protein>